<evidence type="ECO:0000313" key="2">
    <source>
        <dbReference type="EMBL" id="MFC5144662.1"/>
    </source>
</evidence>
<dbReference type="InterPro" id="IPR006311">
    <property type="entry name" value="TAT_signal"/>
</dbReference>
<protein>
    <recommendedName>
        <fullName evidence="4">Secreted protein</fullName>
    </recommendedName>
</protein>
<proteinExistence type="predicted"/>
<keyword evidence="3" id="KW-1185">Reference proteome</keyword>
<feature type="signal peptide" evidence="1">
    <location>
        <begin position="1"/>
        <end position="32"/>
    </location>
</feature>
<dbReference type="EMBL" id="JBHSKJ010000004">
    <property type="protein sequence ID" value="MFC5144662.1"/>
    <property type="molecule type" value="Genomic_DNA"/>
</dbReference>
<accession>A0ABV9ZWZ2</accession>
<gene>
    <name evidence="2" type="ORF">ACFPP6_08225</name>
</gene>
<dbReference type="Proteomes" id="UP001596222">
    <property type="component" value="Unassembled WGS sequence"/>
</dbReference>
<evidence type="ECO:0000256" key="1">
    <source>
        <dbReference type="SAM" id="SignalP"/>
    </source>
</evidence>
<keyword evidence="1" id="KW-0732">Signal</keyword>
<organism evidence="2 3">
    <name type="scientific">Streptomyces aureoversilis</name>
    <dbReference type="NCBI Taxonomy" id="67277"/>
    <lineage>
        <taxon>Bacteria</taxon>
        <taxon>Bacillati</taxon>
        <taxon>Actinomycetota</taxon>
        <taxon>Actinomycetes</taxon>
        <taxon>Kitasatosporales</taxon>
        <taxon>Streptomycetaceae</taxon>
        <taxon>Streptomyces</taxon>
    </lineage>
</organism>
<comment type="caution">
    <text evidence="2">The sequence shown here is derived from an EMBL/GenBank/DDBJ whole genome shotgun (WGS) entry which is preliminary data.</text>
</comment>
<evidence type="ECO:0000313" key="3">
    <source>
        <dbReference type="Proteomes" id="UP001596222"/>
    </source>
</evidence>
<feature type="chain" id="PRO_5045298713" description="Secreted protein" evidence="1">
    <location>
        <begin position="33"/>
        <end position="414"/>
    </location>
</feature>
<name>A0ABV9ZWZ2_9ACTN</name>
<evidence type="ECO:0008006" key="4">
    <source>
        <dbReference type="Google" id="ProtNLM"/>
    </source>
</evidence>
<sequence length="414" mass="45355">MNTSRRSVIRGMAAIPLAAATSGLLMPSTAQAASDGFSLAMRLSPSQNHRYWGTAADTLRRRLPAADLVKDVLRQATRTGGSVGNWRDGPGTGVEPTGFDYGFSWDPDTKDPHGQLDGKTTQWYPQGISTSVDGYGGTVDGRKVIAVSWYGYENYEKRGARISFIDVTGDPQKPRYEHVLLVEPIQEEGSDTATFQPVIMHAGGVAWAGNFLYVANLPGRLAPFKQGGVSAFDLTRMIKVEGADKNKAFGYDYILPLHHVYENRGSGKLRHSQLSLDRTRPNEPHSLVVSEFLDNGERGRVVRWDLAPTGYLVDGLSEEDWLSKPYVQGAVAVGKDAYYAANDRGTQGPAASEAIGAFAPKAGQLWLHKGRSGDPKLHGTLAIGPEDLSYDADRLWSLAEHPDLRRVYRIQLRR</sequence>
<dbReference type="PROSITE" id="PS51318">
    <property type="entry name" value="TAT"/>
    <property type="match status" value="1"/>
</dbReference>
<reference evidence="3" key="1">
    <citation type="journal article" date="2019" name="Int. J. Syst. Evol. Microbiol.">
        <title>The Global Catalogue of Microorganisms (GCM) 10K type strain sequencing project: providing services to taxonomists for standard genome sequencing and annotation.</title>
        <authorList>
            <consortium name="The Broad Institute Genomics Platform"/>
            <consortium name="The Broad Institute Genome Sequencing Center for Infectious Disease"/>
            <person name="Wu L."/>
            <person name="Ma J."/>
        </authorList>
    </citation>
    <scope>NUCLEOTIDE SEQUENCE [LARGE SCALE GENOMIC DNA]</scope>
    <source>
        <strain evidence="3">CGMCC 4.1641</strain>
    </source>
</reference>
<dbReference type="RefSeq" id="WP_382038659.1">
    <property type="nucleotide sequence ID" value="NZ_JBHSKJ010000004.1"/>
</dbReference>